<dbReference type="GO" id="GO:0006904">
    <property type="term" value="P:vesicle docking involved in exocytosis"/>
    <property type="evidence" value="ECO:0007669"/>
    <property type="project" value="InterPro"/>
</dbReference>
<feature type="compositionally biased region" description="Low complexity" evidence="5">
    <location>
        <begin position="91"/>
        <end position="101"/>
    </location>
</feature>
<dbReference type="InterPro" id="IPR007191">
    <property type="entry name" value="Sec8_exocyst_N"/>
</dbReference>
<evidence type="ECO:0000256" key="3">
    <source>
        <dbReference type="ARBA" id="ARBA00022927"/>
    </source>
</evidence>
<dbReference type="PANTHER" id="PTHR14146">
    <property type="entry name" value="EXOCYST COMPLEX COMPONENT 4"/>
    <property type="match status" value="1"/>
</dbReference>
<evidence type="ECO:0000256" key="5">
    <source>
        <dbReference type="SAM" id="MobiDB-lite"/>
    </source>
</evidence>
<dbReference type="GO" id="GO:0015031">
    <property type="term" value="P:protein transport"/>
    <property type="evidence" value="ECO:0007669"/>
    <property type="project" value="UniProtKB-KW"/>
</dbReference>
<dbReference type="GO" id="GO:0006612">
    <property type="term" value="P:protein targeting to membrane"/>
    <property type="evidence" value="ECO:0007669"/>
    <property type="project" value="UniProtKB-UniRule"/>
</dbReference>
<comment type="function">
    <text evidence="4">Component of the exocyst complex involved in the docking of exocytic vesicles with fusion sites on the plasma membrane.</text>
</comment>
<feature type="region of interest" description="Disordered" evidence="5">
    <location>
        <begin position="260"/>
        <end position="295"/>
    </location>
</feature>
<reference evidence="8" key="1">
    <citation type="submission" date="2023-10" db="EMBL/GenBank/DDBJ databases">
        <authorList>
            <person name="Noh H."/>
        </authorList>
    </citation>
    <scope>NUCLEOTIDE SEQUENCE</scope>
    <source>
        <strain evidence="8">DUCC4014</strain>
    </source>
</reference>
<keyword evidence="2 4" id="KW-0268">Exocytosis</keyword>
<name>A0AAF1BGJ0_9TREE</name>
<dbReference type="GO" id="GO:0090522">
    <property type="term" value="P:vesicle tethering involved in exocytosis"/>
    <property type="evidence" value="ECO:0007669"/>
    <property type="project" value="UniProtKB-UniRule"/>
</dbReference>
<feature type="domain" description="Exocyst complex component Sec8 N-terminal" evidence="6">
    <location>
        <begin position="305"/>
        <end position="448"/>
    </location>
</feature>
<feature type="compositionally biased region" description="Polar residues" evidence="5">
    <location>
        <begin position="57"/>
        <end position="69"/>
    </location>
</feature>
<sequence length="1337" mass="146759">MARRPNPGSRFQISNPQPVPELDFLGAGGLSDGPYPHPSAPASNLARPAWPAGGEATRSQVNADLSQRLNGGVLSGGIPIGGIVNSGGPPGRRPSAGHSPGQSTSALPPVVHARSASRQSVGMRDPSGFSPPRPQRSLRRGRESEDMQGGAPPPSSLRTVPTTHVTRPSNGQRIEIPPPTRLQIPPVHDSPVELVIPPVDYSPVSPVDGRPTGGWAADRADRAVARQQSDEVAQQAAAVRAGTGNTADDRLRNVVNAFRSAGRSAQNQPQQQQRRPRRGTVTRPAENNNWDDLTSGVGGGKFAEIDGVMRRIRKDWPFIMEGDFSSSSLALSLLSQAPSRSLPPHPDLEDFEAVHSALSISLQTAVQSHFQTFAASLPTHANFVAALERAQAQVKVSRVALKDAQEGISSKGKAELSSVRTRERMVREMLQILDHIDELKKVPEKLESLVAEKRFLQAALLLVRSIKQINHEDIRDIGAMSELRLFFNSQETSLTDVLVEELHNHIYLKTFNSETRWRSYVPGQTKLPVIEWAEDAPIRRDASGSVETSSRFSSYISHLAVKPNHEPILNEIAARSGRSASQLANTASITSLTSVGTTTDAVTGEVDSFAYMETLLEALAALGKLGTALDALVTRVPTEIHSLIDTTSDEVEERAEQRAEEISALRPPSLLLAEKQDLESMPLFDSDRVSASGDQGGLPKHAVILQDLFWTLYSKLSAVMEAHRAVYEAARWIASRRDFRDNSKADLNLNVPVLEIWRPVQHEVRQLLQIYLNDESAGSKSNSSAIPSVNEVLRDGKSRDKTRDLFRFSDTDTRAVNNEIKEVDEALKQSLRASVPGLINLQSGDVNVLSGGLASDDRVTAAGGYRTLTPANLFNVTILFQPTLAFIDRAVAIVPPGFEDDMSQFGTVLEEFVVDAYIPQLKEKVTASFQQAVSGYDAFQLDRRPGLGDKPPLKSSVRVMTLVQGLCTMLQQTPFHKEDYSRLIVGVVVQYYEQCATRFKDLATLPPSRTSPTQALALPAVWAQRDDVMAAMTRVRGASLDDRDEVEDAEQREVALEMGLLDNKMPRESQLINSTRRFESIGHLAQTIRWFMDSLIDIQELVDDKTAETATMSDGTASTAPRLPLTHAMAQRFGAIVKTYQQLIDMTLNTMRLEVRCRALCNLSASLQQGDFRLESEALEPDPDVTDLNTSLMEADEIVSRALSPADKEFIFRGLAALIDHVYVHAARNIKVVNSAGVRKIRRNILSLQQTLRGIIVSEPEGMLLRATEYWDLFERGPTKTLKSIHTTDPLFSFDDYNAMLTLQCKTDSDETLPDLNEYLIDLHALAMSIPGWDVGA</sequence>
<keyword evidence="1 4" id="KW-0813">Transport</keyword>
<dbReference type="PANTHER" id="PTHR14146:SF0">
    <property type="entry name" value="EXOCYST COMPLEX COMPONENT 4"/>
    <property type="match status" value="1"/>
</dbReference>
<dbReference type="Pfam" id="PF04048">
    <property type="entry name" value="Sec8_N"/>
    <property type="match status" value="1"/>
</dbReference>
<evidence type="ECO:0000256" key="2">
    <source>
        <dbReference type="ARBA" id="ARBA00022483"/>
    </source>
</evidence>
<dbReference type="GeneID" id="87805669"/>
<evidence type="ECO:0000256" key="4">
    <source>
        <dbReference type="RuleBase" id="RU367079"/>
    </source>
</evidence>
<organism evidence="8 9">
    <name type="scientific">Vanrija pseudolonga</name>
    <dbReference type="NCBI Taxonomy" id="143232"/>
    <lineage>
        <taxon>Eukaryota</taxon>
        <taxon>Fungi</taxon>
        <taxon>Dikarya</taxon>
        <taxon>Basidiomycota</taxon>
        <taxon>Agaricomycotina</taxon>
        <taxon>Tremellomycetes</taxon>
        <taxon>Trichosporonales</taxon>
        <taxon>Trichosporonaceae</taxon>
        <taxon>Vanrija</taxon>
    </lineage>
</organism>
<keyword evidence="9" id="KW-1185">Reference proteome</keyword>
<dbReference type="InterPro" id="IPR048630">
    <property type="entry name" value="Sec8_M"/>
</dbReference>
<evidence type="ECO:0000256" key="1">
    <source>
        <dbReference type="ARBA" id="ARBA00022448"/>
    </source>
</evidence>
<dbReference type="Proteomes" id="UP000827549">
    <property type="component" value="Chromosome 2"/>
</dbReference>
<feature type="compositionally biased region" description="Gly residues" evidence="5">
    <location>
        <begin position="73"/>
        <end position="90"/>
    </location>
</feature>
<evidence type="ECO:0000313" key="8">
    <source>
        <dbReference type="EMBL" id="WOO78882.1"/>
    </source>
</evidence>
<evidence type="ECO:0000259" key="6">
    <source>
        <dbReference type="Pfam" id="PF04048"/>
    </source>
</evidence>
<evidence type="ECO:0000313" key="9">
    <source>
        <dbReference type="Proteomes" id="UP000827549"/>
    </source>
</evidence>
<proteinExistence type="inferred from homology"/>
<feature type="region of interest" description="Disordered" evidence="5">
    <location>
        <begin position="1"/>
        <end position="183"/>
    </location>
</feature>
<dbReference type="GO" id="GO:0000145">
    <property type="term" value="C:exocyst"/>
    <property type="evidence" value="ECO:0007669"/>
    <property type="project" value="UniProtKB-UniRule"/>
</dbReference>
<keyword evidence="3 4" id="KW-0653">Protein transport</keyword>
<gene>
    <name evidence="8" type="primary">sec8</name>
    <name evidence="8" type="ORF">LOC62_02G002421</name>
</gene>
<dbReference type="RefSeq" id="XP_062624914.1">
    <property type="nucleotide sequence ID" value="XM_062768930.1"/>
</dbReference>
<feature type="domain" description="Exocyst complex component Sec8 middle helical bundle" evidence="7">
    <location>
        <begin position="605"/>
        <end position="884"/>
    </location>
</feature>
<accession>A0AAF1BGJ0</accession>
<dbReference type="EMBL" id="CP086715">
    <property type="protein sequence ID" value="WOO78882.1"/>
    <property type="molecule type" value="Genomic_DNA"/>
</dbReference>
<dbReference type="Pfam" id="PF20652">
    <property type="entry name" value="Sec8_C"/>
    <property type="match status" value="1"/>
</dbReference>
<dbReference type="InterPro" id="IPR039682">
    <property type="entry name" value="Sec8/EXOC4"/>
</dbReference>
<feature type="compositionally biased region" description="Polar residues" evidence="5">
    <location>
        <begin position="156"/>
        <end position="172"/>
    </location>
</feature>
<dbReference type="GO" id="GO:0006893">
    <property type="term" value="P:Golgi to plasma membrane transport"/>
    <property type="evidence" value="ECO:0007669"/>
    <property type="project" value="TreeGrafter"/>
</dbReference>
<comment type="similarity">
    <text evidence="4">Belongs to the SEC8 family.</text>
</comment>
<evidence type="ECO:0000259" key="7">
    <source>
        <dbReference type="Pfam" id="PF20652"/>
    </source>
</evidence>
<protein>
    <recommendedName>
        <fullName evidence="4">Exocyst complex component Sec8</fullName>
    </recommendedName>
</protein>